<dbReference type="InterPro" id="IPR017871">
    <property type="entry name" value="ABC_transporter-like_CS"/>
</dbReference>
<dbReference type="PROSITE" id="PS00211">
    <property type="entry name" value="ABC_TRANSPORTER_1"/>
    <property type="match status" value="1"/>
</dbReference>
<dbReference type="GO" id="GO:0005524">
    <property type="term" value="F:ATP binding"/>
    <property type="evidence" value="ECO:0007669"/>
    <property type="project" value="UniProtKB-KW"/>
</dbReference>
<dbReference type="SMART" id="SM00382">
    <property type="entry name" value="AAA"/>
    <property type="match status" value="1"/>
</dbReference>
<keyword evidence="3" id="KW-0547">Nucleotide-binding</keyword>
<dbReference type="Pfam" id="PF00005">
    <property type="entry name" value="ABC_tran"/>
    <property type="match status" value="1"/>
</dbReference>
<dbReference type="AlphaFoldDB" id="A0A653IHJ7"/>
<evidence type="ECO:0000313" key="7">
    <source>
        <dbReference type="Proteomes" id="UP000439752"/>
    </source>
</evidence>
<evidence type="ECO:0000256" key="4">
    <source>
        <dbReference type="ARBA" id="ARBA00022840"/>
    </source>
</evidence>
<protein>
    <submittedName>
        <fullName evidence="6">ABC transporter ATP-binding protein</fullName>
    </submittedName>
</protein>
<sequence>MMLAIEVCDLHKQYASNNVLKGIQLRVKQGEIFGFLGRNGAGKSTFIHILTGITQPTRGSFTILGETHHHMDAIKQKIGVMPDTSNLYQHMKALEFLKYMAALKGDRRNTTELKKLLEQVGLQNVAKQKIKSFSFGMKKKISIAQALLGDPELIFLDEPTSGLDPESAIEIQKLIVSLKDQGKTIFLTSHNLTEIEKICDTVAIMTNGLIAKIGTITQLKRAANETIRVRLRTSPSLDTSILQQHNIQDVQFVTEEKGVSIIEVNEEEAIPLLIEQLTAARIKVYEVNMQVQSLEDVFMAV</sequence>
<dbReference type="InterPro" id="IPR025302">
    <property type="entry name" value="DrrA1/2-like_C"/>
</dbReference>
<accession>A0A653IHJ7</accession>
<keyword evidence="7" id="KW-1185">Reference proteome</keyword>
<evidence type="ECO:0000256" key="1">
    <source>
        <dbReference type="ARBA" id="ARBA00005417"/>
    </source>
</evidence>
<gene>
    <name evidence="6" type="ORF">EXIGUO9Y_60014</name>
</gene>
<proteinExistence type="inferred from homology"/>
<comment type="similarity">
    <text evidence="1">Belongs to the ABC transporter superfamily.</text>
</comment>
<dbReference type="PANTHER" id="PTHR43335:SF4">
    <property type="entry name" value="ABC TRANSPORTER, ATP-BINDING PROTEIN"/>
    <property type="match status" value="1"/>
</dbReference>
<name>A0A653IHJ7_9BACL</name>
<evidence type="ECO:0000259" key="5">
    <source>
        <dbReference type="PROSITE" id="PS50893"/>
    </source>
</evidence>
<dbReference type="SUPFAM" id="SSF52540">
    <property type="entry name" value="P-loop containing nucleoside triphosphate hydrolases"/>
    <property type="match status" value="1"/>
</dbReference>
<dbReference type="InterPro" id="IPR027417">
    <property type="entry name" value="P-loop_NTPase"/>
</dbReference>
<organism evidence="6 7">
    <name type="scientific">Exiguobacterium oxidotolerans</name>
    <dbReference type="NCBI Taxonomy" id="223958"/>
    <lineage>
        <taxon>Bacteria</taxon>
        <taxon>Bacillati</taxon>
        <taxon>Bacillota</taxon>
        <taxon>Bacilli</taxon>
        <taxon>Bacillales</taxon>
        <taxon>Bacillales Family XII. Incertae Sedis</taxon>
        <taxon>Exiguobacterium</taxon>
    </lineage>
</organism>
<dbReference type="PROSITE" id="PS50893">
    <property type="entry name" value="ABC_TRANSPORTER_2"/>
    <property type="match status" value="1"/>
</dbReference>
<keyword evidence="2" id="KW-0813">Transport</keyword>
<evidence type="ECO:0000256" key="2">
    <source>
        <dbReference type="ARBA" id="ARBA00022448"/>
    </source>
</evidence>
<feature type="domain" description="ABC transporter" evidence="5">
    <location>
        <begin position="5"/>
        <end position="232"/>
    </location>
</feature>
<dbReference type="Pfam" id="PF13732">
    <property type="entry name" value="DrrA1-3_C"/>
    <property type="match status" value="1"/>
</dbReference>
<dbReference type="EMBL" id="CABWKQ010000056">
    <property type="protein sequence ID" value="VWX38642.1"/>
    <property type="molecule type" value="Genomic_DNA"/>
</dbReference>
<evidence type="ECO:0000256" key="3">
    <source>
        <dbReference type="ARBA" id="ARBA00022741"/>
    </source>
</evidence>
<dbReference type="InterPro" id="IPR003593">
    <property type="entry name" value="AAA+_ATPase"/>
</dbReference>
<dbReference type="Proteomes" id="UP000439752">
    <property type="component" value="Unassembled WGS sequence"/>
</dbReference>
<reference evidence="6 7" key="1">
    <citation type="submission" date="2019-10" db="EMBL/GenBank/DDBJ databases">
        <authorList>
            <person name="Karimi E."/>
        </authorList>
    </citation>
    <scope>NUCLEOTIDE SEQUENCE [LARGE SCALE GENOMIC DNA]</scope>
    <source>
        <strain evidence="6">Exiguobacterium sp. 9Y</strain>
    </source>
</reference>
<dbReference type="CDD" id="cd03230">
    <property type="entry name" value="ABC_DR_subfamily_A"/>
    <property type="match status" value="1"/>
</dbReference>
<dbReference type="InterPro" id="IPR003439">
    <property type="entry name" value="ABC_transporter-like_ATP-bd"/>
</dbReference>
<evidence type="ECO:0000313" key="6">
    <source>
        <dbReference type="EMBL" id="VWX38642.1"/>
    </source>
</evidence>
<dbReference type="Gene3D" id="3.40.50.300">
    <property type="entry name" value="P-loop containing nucleotide triphosphate hydrolases"/>
    <property type="match status" value="1"/>
</dbReference>
<keyword evidence="4 6" id="KW-0067">ATP-binding</keyword>
<dbReference type="RefSeq" id="WP_236549979.1">
    <property type="nucleotide sequence ID" value="NZ_LR732308.1"/>
</dbReference>
<dbReference type="PANTHER" id="PTHR43335">
    <property type="entry name" value="ABC TRANSPORTER, ATP-BINDING PROTEIN"/>
    <property type="match status" value="1"/>
</dbReference>
<dbReference type="GO" id="GO:0016887">
    <property type="term" value="F:ATP hydrolysis activity"/>
    <property type="evidence" value="ECO:0007669"/>
    <property type="project" value="InterPro"/>
</dbReference>